<evidence type="ECO:0000256" key="4">
    <source>
        <dbReference type="ARBA" id="ARBA00022692"/>
    </source>
</evidence>
<comment type="caution">
    <text evidence="8">The sequence shown here is derived from an EMBL/GenBank/DDBJ whole genome shotgun (WGS) entry which is preliminary data.</text>
</comment>
<keyword evidence="9" id="KW-1185">Reference proteome</keyword>
<dbReference type="NCBIfam" id="TIGR00427">
    <property type="entry name" value="NAAT family transporter"/>
    <property type="match status" value="1"/>
</dbReference>
<comment type="similarity">
    <text evidence="2 7">Belongs to the UPF0056 (MarC) family.</text>
</comment>
<evidence type="ECO:0000313" key="8">
    <source>
        <dbReference type="EMBL" id="MBK1833052.1"/>
    </source>
</evidence>
<evidence type="ECO:0000256" key="3">
    <source>
        <dbReference type="ARBA" id="ARBA00022475"/>
    </source>
</evidence>
<keyword evidence="3" id="KW-1003">Cell membrane</keyword>
<feature type="transmembrane region" description="Helical" evidence="7">
    <location>
        <begin position="39"/>
        <end position="64"/>
    </location>
</feature>
<sequence length="197" mass="21533">MDFAKTLLTLLLVIDPLSNSPIFVAALKNVPPERRRTVILRECLIALLIFAIVFLGGRAFMATLEISPEALRIAGGVMLFIISLRMIFPGKNDESLVLPGESEPFIVPLAAPLLAGPSAIAMIMIISSQYPDQRASVWGAIMVVWLITTVILCSAPLLVRLLKKRGVTAMERLMGMLLITVAVQMFLDGLHLPHSDF</sequence>
<keyword evidence="5 7" id="KW-1133">Transmembrane helix</keyword>
<gene>
    <name evidence="8" type="ORF">JIN78_03180</name>
</gene>
<dbReference type="RefSeq" id="WP_200390483.1">
    <property type="nucleotide sequence ID" value="NZ_JAENIO010000005.1"/>
</dbReference>
<feature type="transmembrane region" description="Helical" evidence="7">
    <location>
        <begin position="70"/>
        <end position="88"/>
    </location>
</feature>
<dbReference type="AlphaFoldDB" id="A0A934RNS9"/>
<dbReference type="InterPro" id="IPR002771">
    <property type="entry name" value="Multi_antbiot-R_MarC"/>
</dbReference>
<comment type="caution">
    <text evidence="7">Lacks conserved residue(s) required for the propagation of feature annotation.</text>
</comment>
<dbReference type="Pfam" id="PF01914">
    <property type="entry name" value="MarC"/>
    <property type="match status" value="1"/>
</dbReference>
<name>A0A934RNS9_9BACT</name>
<dbReference type="Proteomes" id="UP000604083">
    <property type="component" value="Unassembled WGS sequence"/>
</dbReference>
<feature type="transmembrane region" description="Helical" evidence="7">
    <location>
        <begin position="173"/>
        <end position="192"/>
    </location>
</feature>
<dbReference type="PANTHER" id="PTHR33508">
    <property type="entry name" value="UPF0056 MEMBRANE PROTEIN YHCE"/>
    <property type="match status" value="1"/>
</dbReference>
<evidence type="ECO:0000256" key="6">
    <source>
        <dbReference type="ARBA" id="ARBA00023136"/>
    </source>
</evidence>
<feature type="transmembrane region" description="Helical" evidence="7">
    <location>
        <begin position="109"/>
        <end position="130"/>
    </location>
</feature>
<accession>A0A934RNS9</accession>
<feature type="transmembrane region" description="Helical" evidence="7">
    <location>
        <begin position="136"/>
        <end position="161"/>
    </location>
</feature>
<proteinExistence type="inferred from homology"/>
<evidence type="ECO:0000256" key="5">
    <source>
        <dbReference type="ARBA" id="ARBA00022989"/>
    </source>
</evidence>
<protein>
    <recommendedName>
        <fullName evidence="7">UPF0056 membrane protein</fullName>
    </recommendedName>
</protein>
<evidence type="ECO:0000256" key="7">
    <source>
        <dbReference type="RuleBase" id="RU362048"/>
    </source>
</evidence>
<evidence type="ECO:0000313" key="9">
    <source>
        <dbReference type="Proteomes" id="UP000604083"/>
    </source>
</evidence>
<dbReference type="PANTHER" id="PTHR33508:SF10">
    <property type="entry name" value="UPF0056 INNER MEMBRANE PROTEIN YHGN"/>
    <property type="match status" value="1"/>
</dbReference>
<evidence type="ECO:0000256" key="1">
    <source>
        <dbReference type="ARBA" id="ARBA00004651"/>
    </source>
</evidence>
<dbReference type="GO" id="GO:0005886">
    <property type="term" value="C:plasma membrane"/>
    <property type="evidence" value="ECO:0007669"/>
    <property type="project" value="UniProtKB-SubCell"/>
</dbReference>
<evidence type="ECO:0000256" key="2">
    <source>
        <dbReference type="ARBA" id="ARBA00009784"/>
    </source>
</evidence>
<comment type="subcellular location">
    <subcellularLocation>
        <location evidence="1 7">Cell membrane</location>
        <topology evidence="1 7">Multi-pass membrane protein</topology>
    </subcellularLocation>
</comment>
<organism evidence="8 9">
    <name type="scientific">Roseibacillus ishigakijimensis</name>
    <dbReference type="NCBI Taxonomy" id="454146"/>
    <lineage>
        <taxon>Bacteria</taxon>
        <taxon>Pseudomonadati</taxon>
        <taxon>Verrucomicrobiota</taxon>
        <taxon>Verrucomicrobiia</taxon>
        <taxon>Verrucomicrobiales</taxon>
        <taxon>Verrucomicrobiaceae</taxon>
        <taxon>Roseibacillus</taxon>
    </lineage>
</organism>
<reference evidence="8" key="1">
    <citation type="submission" date="2021-01" db="EMBL/GenBank/DDBJ databases">
        <title>Modified the classification status of verrucomicrobia.</title>
        <authorList>
            <person name="Feng X."/>
        </authorList>
    </citation>
    <scope>NUCLEOTIDE SEQUENCE</scope>
    <source>
        <strain evidence="8">KCTC 12986</strain>
    </source>
</reference>
<keyword evidence="6 7" id="KW-0472">Membrane</keyword>
<dbReference type="EMBL" id="JAENIO010000005">
    <property type="protein sequence ID" value="MBK1833052.1"/>
    <property type="molecule type" value="Genomic_DNA"/>
</dbReference>
<keyword evidence="4 7" id="KW-0812">Transmembrane</keyword>